<organism evidence="1 2">
    <name type="scientific">Morus notabilis</name>
    <dbReference type="NCBI Taxonomy" id="981085"/>
    <lineage>
        <taxon>Eukaryota</taxon>
        <taxon>Viridiplantae</taxon>
        <taxon>Streptophyta</taxon>
        <taxon>Embryophyta</taxon>
        <taxon>Tracheophyta</taxon>
        <taxon>Spermatophyta</taxon>
        <taxon>Magnoliopsida</taxon>
        <taxon>eudicotyledons</taxon>
        <taxon>Gunneridae</taxon>
        <taxon>Pentapetalae</taxon>
        <taxon>rosids</taxon>
        <taxon>fabids</taxon>
        <taxon>Rosales</taxon>
        <taxon>Moraceae</taxon>
        <taxon>Moreae</taxon>
        <taxon>Morus</taxon>
    </lineage>
</organism>
<dbReference type="Proteomes" id="UP000030645">
    <property type="component" value="Unassembled WGS sequence"/>
</dbReference>
<dbReference type="AlphaFoldDB" id="W9R9N4"/>
<name>W9R9N4_9ROSA</name>
<proteinExistence type="predicted"/>
<sequence>MALSHGNGIKYADNPVTLTAISLACLSSLIRVKKIKEEEVPILGLLFSSRTARSFMWAVHVSSFRPAWVGWRRIRQFGWTTPSGGLVIIEAR</sequence>
<gene>
    <name evidence="1" type="ORF">L484_009168</name>
</gene>
<protein>
    <submittedName>
        <fullName evidence="1">Uncharacterized protein</fullName>
    </submittedName>
</protein>
<keyword evidence="2" id="KW-1185">Reference proteome</keyword>
<reference evidence="2" key="1">
    <citation type="submission" date="2013-01" db="EMBL/GenBank/DDBJ databases">
        <title>Draft Genome Sequence of a Mulberry Tree, Morus notabilis C.K. Schneid.</title>
        <authorList>
            <person name="He N."/>
            <person name="Zhao S."/>
        </authorList>
    </citation>
    <scope>NUCLEOTIDE SEQUENCE</scope>
</reference>
<accession>W9R9N4</accession>
<dbReference type="EMBL" id="KE344763">
    <property type="protein sequence ID" value="EXB77872.1"/>
    <property type="molecule type" value="Genomic_DNA"/>
</dbReference>
<evidence type="ECO:0000313" key="1">
    <source>
        <dbReference type="EMBL" id="EXB77872.1"/>
    </source>
</evidence>
<evidence type="ECO:0000313" key="2">
    <source>
        <dbReference type="Proteomes" id="UP000030645"/>
    </source>
</evidence>